<name>A0A6A5SXG1_9PLEO</name>
<protein>
    <submittedName>
        <fullName evidence="1">Uncharacterized protein</fullName>
    </submittedName>
</protein>
<dbReference type="Proteomes" id="UP000800038">
    <property type="component" value="Unassembled WGS sequence"/>
</dbReference>
<proteinExistence type="predicted"/>
<dbReference type="AlphaFoldDB" id="A0A6A5SXG1"/>
<reference evidence="1" key="1">
    <citation type="journal article" date="2020" name="Stud. Mycol.">
        <title>101 Dothideomycetes genomes: a test case for predicting lifestyles and emergence of pathogens.</title>
        <authorList>
            <person name="Haridas S."/>
            <person name="Albert R."/>
            <person name="Binder M."/>
            <person name="Bloem J."/>
            <person name="Labutti K."/>
            <person name="Salamov A."/>
            <person name="Andreopoulos B."/>
            <person name="Baker S."/>
            <person name="Barry K."/>
            <person name="Bills G."/>
            <person name="Bluhm B."/>
            <person name="Cannon C."/>
            <person name="Castanera R."/>
            <person name="Culley D."/>
            <person name="Daum C."/>
            <person name="Ezra D."/>
            <person name="Gonzalez J."/>
            <person name="Henrissat B."/>
            <person name="Kuo A."/>
            <person name="Liang C."/>
            <person name="Lipzen A."/>
            <person name="Lutzoni F."/>
            <person name="Magnuson J."/>
            <person name="Mondo S."/>
            <person name="Nolan M."/>
            <person name="Ohm R."/>
            <person name="Pangilinan J."/>
            <person name="Park H.-J."/>
            <person name="Ramirez L."/>
            <person name="Alfaro M."/>
            <person name="Sun H."/>
            <person name="Tritt A."/>
            <person name="Yoshinaga Y."/>
            <person name="Zwiers L.-H."/>
            <person name="Turgeon B."/>
            <person name="Goodwin S."/>
            <person name="Spatafora J."/>
            <person name="Crous P."/>
            <person name="Grigoriev I."/>
        </authorList>
    </citation>
    <scope>NUCLEOTIDE SEQUENCE</scope>
    <source>
        <strain evidence="1">CBS 161.51</strain>
    </source>
</reference>
<evidence type="ECO:0000313" key="2">
    <source>
        <dbReference type="Proteomes" id="UP000800038"/>
    </source>
</evidence>
<accession>A0A6A5SXG1</accession>
<gene>
    <name evidence="1" type="ORF">EJ02DRAFT_442678</name>
</gene>
<dbReference type="EMBL" id="ML976017">
    <property type="protein sequence ID" value="KAF1944404.1"/>
    <property type="molecule type" value="Genomic_DNA"/>
</dbReference>
<dbReference type="OrthoDB" id="10066232at2759"/>
<keyword evidence="2" id="KW-1185">Reference proteome</keyword>
<sequence>MAGKTGYYNVEEFNKQKRWQGKEVKIPPRANVLAAANHVRQLFENKKFTYGFMGDLEMLCLGHRSEIADVHIAYDDKDFNRIKAKLEADHRVQLPEGMNSLFPSKMLVRTGPAYHDIGCTNTATIEVNLIPPG</sequence>
<organism evidence="1 2">
    <name type="scientific">Clathrospora elynae</name>
    <dbReference type="NCBI Taxonomy" id="706981"/>
    <lineage>
        <taxon>Eukaryota</taxon>
        <taxon>Fungi</taxon>
        <taxon>Dikarya</taxon>
        <taxon>Ascomycota</taxon>
        <taxon>Pezizomycotina</taxon>
        <taxon>Dothideomycetes</taxon>
        <taxon>Pleosporomycetidae</taxon>
        <taxon>Pleosporales</taxon>
        <taxon>Diademaceae</taxon>
        <taxon>Clathrospora</taxon>
    </lineage>
</organism>
<evidence type="ECO:0000313" key="1">
    <source>
        <dbReference type="EMBL" id="KAF1944404.1"/>
    </source>
</evidence>